<dbReference type="Pfam" id="PF03466">
    <property type="entry name" value="LysR_substrate"/>
    <property type="match status" value="1"/>
</dbReference>
<accession>A0ABN7MMP2</accession>
<evidence type="ECO:0000313" key="6">
    <source>
        <dbReference type="EMBL" id="CAE6809239.1"/>
    </source>
</evidence>
<evidence type="ECO:0000256" key="4">
    <source>
        <dbReference type="ARBA" id="ARBA00023163"/>
    </source>
</evidence>
<evidence type="ECO:0000256" key="2">
    <source>
        <dbReference type="ARBA" id="ARBA00023015"/>
    </source>
</evidence>
<dbReference type="Gene3D" id="3.40.190.290">
    <property type="match status" value="1"/>
</dbReference>
<dbReference type="PANTHER" id="PTHR30126:SF91">
    <property type="entry name" value="LYSR FAMILY TRANSCRIPTIONAL REGULATOR"/>
    <property type="match status" value="1"/>
</dbReference>
<name>A0ABN7MMP2_9BURK</name>
<organism evidence="6 7">
    <name type="scientific">Paraburkholderia haematera</name>
    <dbReference type="NCBI Taxonomy" id="2793077"/>
    <lineage>
        <taxon>Bacteria</taxon>
        <taxon>Pseudomonadati</taxon>
        <taxon>Pseudomonadota</taxon>
        <taxon>Betaproteobacteria</taxon>
        <taxon>Burkholderiales</taxon>
        <taxon>Burkholderiaceae</taxon>
        <taxon>Paraburkholderia</taxon>
    </lineage>
</organism>
<keyword evidence="4" id="KW-0804">Transcription</keyword>
<dbReference type="Pfam" id="PF00126">
    <property type="entry name" value="HTH_1"/>
    <property type="match status" value="1"/>
</dbReference>
<keyword evidence="2" id="KW-0805">Transcription regulation</keyword>
<dbReference type="PRINTS" id="PR00039">
    <property type="entry name" value="HTHLYSR"/>
</dbReference>
<dbReference type="Proteomes" id="UP000672526">
    <property type="component" value="Unassembled WGS sequence"/>
</dbReference>
<dbReference type="InterPro" id="IPR005119">
    <property type="entry name" value="LysR_subst-bd"/>
</dbReference>
<evidence type="ECO:0000313" key="7">
    <source>
        <dbReference type="Proteomes" id="UP000672526"/>
    </source>
</evidence>
<dbReference type="PANTHER" id="PTHR30126">
    <property type="entry name" value="HTH-TYPE TRANSCRIPTIONAL REGULATOR"/>
    <property type="match status" value="1"/>
</dbReference>
<dbReference type="InterPro" id="IPR036390">
    <property type="entry name" value="WH_DNA-bd_sf"/>
</dbReference>
<dbReference type="PROSITE" id="PS50931">
    <property type="entry name" value="HTH_LYSR"/>
    <property type="match status" value="1"/>
</dbReference>
<evidence type="ECO:0000259" key="5">
    <source>
        <dbReference type="PROSITE" id="PS50931"/>
    </source>
</evidence>
<comment type="caution">
    <text evidence="6">The sequence shown here is derived from an EMBL/GenBank/DDBJ whole genome shotgun (WGS) entry which is preliminary data.</text>
</comment>
<evidence type="ECO:0000256" key="3">
    <source>
        <dbReference type="ARBA" id="ARBA00023125"/>
    </source>
</evidence>
<dbReference type="InterPro" id="IPR000847">
    <property type="entry name" value="LysR_HTH_N"/>
</dbReference>
<dbReference type="InterPro" id="IPR036388">
    <property type="entry name" value="WH-like_DNA-bd_sf"/>
</dbReference>
<reference evidence="6 7" key="1">
    <citation type="submission" date="2021-02" db="EMBL/GenBank/DDBJ databases">
        <authorList>
            <person name="Vanwijnsberghe S."/>
        </authorList>
    </citation>
    <scope>NUCLEOTIDE SEQUENCE [LARGE SCALE GENOMIC DNA]</scope>
    <source>
        <strain evidence="6 7">LMG 31837</strain>
    </source>
</reference>
<sequence>MKHETANSQHLKVFTTVVETGSFSRAATQLDCTQSVVSYTIASLESYLGVSLFERTRRRPVLTQVGRAILAEARNIEMKMLDLRARTSEFKLGVETELSVVVDVMFPSAHLTDVLVRFARSFPNVALNIRIEALGGVLQMILDKSCEIGVSGVIHPWPDTVEVAILGSAELVPVASPRHPLANVTGTVSMSELRNHTQLVLSDRCAITKNQDFGVYATHTWRIADLTTKHDLLRTGFGWGTMPRDKVSKDLETGALVILNLGSMRSISYALHMVTRIEEAHGPAADWLAKELAIPE</sequence>
<protein>
    <submittedName>
        <fullName evidence="6">HTH-type transcriptional regulator YahB</fullName>
    </submittedName>
</protein>
<dbReference type="Gene3D" id="1.10.10.10">
    <property type="entry name" value="Winged helix-like DNA-binding domain superfamily/Winged helix DNA-binding domain"/>
    <property type="match status" value="1"/>
</dbReference>
<keyword evidence="3" id="KW-0238">DNA-binding</keyword>
<feature type="domain" description="HTH lysR-type" evidence="5">
    <location>
        <begin position="7"/>
        <end position="63"/>
    </location>
</feature>
<dbReference type="EMBL" id="CAJNBK010000022">
    <property type="protein sequence ID" value="CAE6809239.1"/>
    <property type="molecule type" value="Genomic_DNA"/>
</dbReference>
<evidence type="ECO:0000256" key="1">
    <source>
        <dbReference type="ARBA" id="ARBA00009437"/>
    </source>
</evidence>
<gene>
    <name evidence="6" type="primary">yahB_1</name>
    <name evidence="6" type="ORF">R69888_05582</name>
</gene>
<dbReference type="RefSeq" id="WP_211615082.1">
    <property type="nucleotide sequence ID" value="NZ_CAJNBK010000022.1"/>
</dbReference>
<proteinExistence type="inferred from homology"/>
<comment type="similarity">
    <text evidence="1">Belongs to the LysR transcriptional regulatory family.</text>
</comment>
<dbReference type="SUPFAM" id="SSF46785">
    <property type="entry name" value="Winged helix' DNA-binding domain"/>
    <property type="match status" value="1"/>
</dbReference>
<keyword evidence="7" id="KW-1185">Reference proteome</keyword>
<dbReference type="SUPFAM" id="SSF53850">
    <property type="entry name" value="Periplasmic binding protein-like II"/>
    <property type="match status" value="1"/>
</dbReference>